<organism evidence="1 2">
    <name type="scientific">Azoarcus taiwanensis</name>
    <dbReference type="NCBI Taxonomy" id="666964"/>
    <lineage>
        <taxon>Bacteria</taxon>
        <taxon>Pseudomonadati</taxon>
        <taxon>Pseudomonadota</taxon>
        <taxon>Betaproteobacteria</taxon>
        <taxon>Rhodocyclales</taxon>
        <taxon>Zoogloeaceae</taxon>
        <taxon>Azoarcus</taxon>
    </lineage>
</organism>
<dbReference type="InterPro" id="IPR006311">
    <property type="entry name" value="TAT_signal"/>
</dbReference>
<name>A0A972F688_9RHOO</name>
<dbReference type="Proteomes" id="UP000599523">
    <property type="component" value="Unassembled WGS sequence"/>
</dbReference>
<evidence type="ECO:0000313" key="2">
    <source>
        <dbReference type="Proteomes" id="UP000599523"/>
    </source>
</evidence>
<evidence type="ECO:0000313" key="1">
    <source>
        <dbReference type="EMBL" id="NMG02128.1"/>
    </source>
</evidence>
<proteinExistence type="predicted"/>
<keyword evidence="2" id="KW-1185">Reference proteome</keyword>
<reference evidence="1" key="1">
    <citation type="submission" date="2019-12" db="EMBL/GenBank/DDBJ databases">
        <title>Comparative genomics gives insights into the taxonomy of the Azoarcus-Aromatoleum group and reveals separate origins of nif in the plant-associated Azoarcus and non-plant-associated Aromatoleum sub-groups.</title>
        <authorList>
            <person name="Lafos M."/>
            <person name="Maluk M."/>
            <person name="Batista M."/>
            <person name="Junghare M."/>
            <person name="Carmona M."/>
            <person name="Faoro H."/>
            <person name="Cruz L.M."/>
            <person name="Battistoni F."/>
            <person name="De Souza E."/>
            <person name="Pedrosa F."/>
            <person name="Chen W.-M."/>
            <person name="Poole P.S."/>
            <person name="Dixon R.A."/>
            <person name="James E.K."/>
        </authorList>
    </citation>
    <scope>NUCLEOTIDE SEQUENCE</scope>
    <source>
        <strain evidence="1">NSC3</strain>
    </source>
</reference>
<accession>A0A972F688</accession>
<comment type="caution">
    <text evidence="1">The sequence shown here is derived from an EMBL/GenBank/DDBJ whole genome shotgun (WGS) entry which is preliminary data.</text>
</comment>
<dbReference type="EMBL" id="WTVM01000015">
    <property type="protein sequence ID" value="NMG02128.1"/>
    <property type="molecule type" value="Genomic_DNA"/>
</dbReference>
<dbReference type="AlphaFoldDB" id="A0A972F688"/>
<dbReference type="PROSITE" id="PS51318">
    <property type="entry name" value="TAT"/>
    <property type="match status" value="1"/>
</dbReference>
<sequence length="203" mass="21631">MKQNSPDVESNSPENRVARRRLLQGAASLPLVMSITSRPAWAGGNRCSPSALASADLSGRHDFEGCGKSAGYWRNKQHLWPMNISPSDDFVSIFGAVPYNGKVLYEGSSLGEVILLSGNSPGGGNLMNLGLPLVGAFVNANAFPPDDGRPGFPYTATEIVDMYRQLADVSAIGGDEAVRKAAEDLKDTLDAANNMYDGLTNWP</sequence>
<dbReference type="RefSeq" id="WP_168986920.1">
    <property type="nucleotide sequence ID" value="NZ_CAWPHM010000066.1"/>
</dbReference>
<protein>
    <submittedName>
        <fullName evidence="1">Uncharacterized protein</fullName>
    </submittedName>
</protein>
<gene>
    <name evidence="1" type="ORF">GPA21_03970</name>
</gene>